<dbReference type="Pfam" id="PF01876">
    <property type="entry name" value="RNase_P_p30"/>
    <property type="match status" value="1"/>
</dbReference>
<dbReference type="AlphaFoldDB" id="A0A8S1J913"/>
<dbReference type="InterPro" id="IPR002738">
    <property type="entry name" value="RNase_P_p30"/>
</dbReference>
<dbReference type="GO" id="GO:0003723">
    <property type="term" value="F:RNA binding"/>
    <property type="evidence" value="ECO:0007669"/>
    <property type="project" value="TreeGrafter"/>
</dbReference>
<dbReference type="PANTHER" id="PTHR13031">
    <property type="entry name" value="RIBONUCLEASE P SUBUNIT P30"/>
    <property type="match status" value="1"/>
</dbReference>
<dbReference type="EMBL" id="CAJHUC010001881">
    <property type="protein sequence ID" value="CAD7702592.1"/>
    <property type="molecule type" value="Genomic_DNA"/>
</dbReference>
<evidence type="ECO:0000256" key="3">
    <source>
        <dbReference type="ARBA" id="ARBA00022694"/>
    </source>
</evidence>
<dbReference type="SUPFAM" id="SSF89550">
    <property type="entry name" value="PHP domain-like"/>
    <property type="match status" value="1"/>
</dbReference>
<comment type="similarity">
    <text evidence="2">Belongs to the eukaryotic/archaeal RNase P protein component 3 family.</text>
</comment>
<dbReference type="GO" id="GO:0005655">
    <property type="term" value="C:nucleolar ribonuclease P complex"/>
    <property type="evidence" value="ECO:0007669"/>
    <property type="project" value="TreeGrafter"/>
</dbReference>
<protein>
    <submittedName>
        <fullName evidence="5">Uncharacterized protein</fullName>
    </submittedName>
</protein>
<evidence type="ECO:0000256" key="4">
    <source>
        <dbReference type="SAM" id="MobiDB-lite"/>
    </source>
</evidence>
<reference evidence="5" key="1">
    <citation type="submission" date="2020-12" db="EMBL/GenBank/DDBJ databases">
        <authorList>
            <person name="Iha C."/>
        </authorList>
    </citation>
    <scope>NUCLEOTIDE SEQUENCE</scope>
</reference>
<dbReference type="OrthoDB" id="17948at2759"/>
<comment type="caution">
    <text evidence="5">The sequence shown here is derived from an EMBL/GenBank/DDBJ whole genome shotgun (WGS) entry which is preliminary data.</text>
</comment>
<keyword evidence="3" id="KW-0819">tRNA processing</keyword>
<proteinExistence type="inferred from homology"/>
<name>A0A8S1J913_9CHLO</name>
<evidence type="ECO:0000313" key="6">
    <source>
        <dbReference type="Proteomes" id="UP000708148"/>
    </source>
</evidence>
<keyword evidence="6" id="KW-1185">Reference proteome</keyword>
<comment type="subcellular location">
    <subcellularLocation>
        <location evidence="1">Nucleus</location>
    </subcellularLocation>
</comment>
<feature type="compositionally biased region" description="Low complexity" evidence="4">
    <location>
        <begin position="271"/>
        <end position="280"/>
    </location>
</feature>
<dbReference type="InterPro" id="IPR016195">
    <property type="entry name" value="Pol/histidinol_Pase-like"/>
</dbReference>
<dbReference type="PANTHER" id="PTHR13031:SF0">
    <property type="entry name" value="RIBONUCLEASE P PROTEIN SUBUNIT P30"/>
    <property type="match status" value="1"/>
</dbReference>
<sequence>MFYDLNHEYGDLDLRVRRERLATAAGLGFDCVANARVVVGRLSSQQAYRCPPEAVSEQDAFESASPGIKRALQMCQALGAQRRSIRQLTRITLVTDDVQQAQALTARNKALEAYDIVSVQPQNDAVFKQACTTLDVDLISVDISGRLPFQWHQKAMRRALERGIHFEVCYAGLLQGGAARRNAFANAKRLTQLTWGKGIIVSSGAASGMAMRGPHDVINLSTLLGLKQQQAKEAISKRCSDVVRHGSQRQALKGSIRIETSPLPAMDIQLSVGSSQSGSESGDGEKGVSSGEGQVQKRLRIEQKQ</sequence>
<dbReference type="Proteomes" id="UP000708148">
    <property type="component" value="Unassembled WGS sequence"/>
</dbReference>
<dbReference type="Gene3D" id="3.20.20.140">
    <property type="entry name" value="Metal-dependent hydrolases"/>
    <property type="match status" value="1"/>
</dbReference>
<evidence type="ECO:0000313" key="5">
    <source>
        <dbReference type="EMBL" id="CAD7702592.1"/>
    </source>
</evidence>
<evidence type="ECO:0000256" key="1">
    <source>
        <dbReference type="ARBA" id="ARBA00004123"/>
    </source>
</evidence>
<gene>
    <name evidence="5" type="ORF">OSTQU699_LOCUS7949</name>
</gene>
<feature type="region of interest" description="Disordered" evidence="4">
    <location>
        <begin position="267"/>
        <end position="305"/>
    </location>
</feature>
<organism evidence="5 6">
    <name type="scientific">Ostreobium quekettii</name>
    <dbReference type="NCBI Taxonomy" id="121088"/>
    <lineage>
        <taxon>Eukaryota</taxon>
        <taxon>Viridiplantae</taxon>
        <taxon>Chlorophyta</taxon>
        <taxon>core chlorophytes</taxon>
        <taxon>Ulvophyceae</taxon>
        <taxon>TCBD clade</taxon>
        <taxon>Bryopsidales</taxon>
        <taxon>Ostreobineae</taxon>
        <taxon>Ostreobiaceae</taxon>
        <taxon>Ostreobium</taxon>
    </lineage>
</organism>
<dbReference type="GO" id="GO:0008033">
    <property type="term" value="P:tRNA processing"/>
    <property type="evidence" value="ECO:0007669"/>
    <property type="project" value="UniProtKB-KW"/>
</dbReference>
<accession>A0A8S1J913</accession>
<evidence type="ECO:0000256" key="2">
    <source>
        <dbReference type="ARBA" id="ARBA00007331"/>
    </source>
</evidence>